<dbReference type="Proteomes" id="UP001165575">
    <property type="component" value="Unassembled WGS sequence"/>
</dbReference>
<dbReference type="RefSeq" id="WP_266137769.1">
    <property type="nucleotide sequence ID" value="NZ_JANIDX010000005.1"/>
</dbReference>
<evidence type="ECO:0000256" key="1">
    <source>
        <dbReference type="SAM" id="SignalP"/>
    </source>
</evidence>
<evidence type="ECO:0000313" key="3">
    <source>
        <dbReference type="Proteomes" id="UP001165575"/>
    </source>
</evidence>
<dbReference type="EMBL" id="JANIDX010000005">
    <property type="protein sequence ID" value="MCX5619983.1"/>
    <property type="molecule type" value="Genomic_DNA"/>
</dbReference>
<feature type="chain" id="PRO_5047530298" description="Magnesium transporter MgtE intracellular domain-containing protein" evidence="1">
    <location>
        <begin position="36"/>
        <end position="205"/>
    </location>
</feature>
<keyword evidence="3" id="KW-1185">Reference proteome</keyword>
<name>A0ABT3WMV1_9PROT</name>
<evidence type="ECO:0008006" key="4">
    <source>
        <dbReference type="Google" id="ProtNLM"/>
    </source>
</evidence>
<keyword evidence="1" id="KW-0732">Signal</keyword>
<comment type="caution">
    <text evidence="2">The sequence shown here is derived from an EMBL/GenBank/DDBJ whole genome shotgun (WGS) entry which is preliminary data.</text>
</comment>
<sequence>MAGVCFQQSRRLRYVSGFAALFLCVGMLWPSPAKAAGLDGVPDHDTEQQMQEQQRIFAAARKALELRMHVLNQSKAAFSETVDNHKLVPQEAVARLVGIYEVMRPREAAAVFDVMDPHVLIAIAASMNTRKLSGIMAHMTPDRVNLVSQYLVGVRHFHHPALAIPVVAGDGASASGLNEAHAADAAERVHYEAVPQSGPLLPSRQ</sequence>
<organism evidence="2 3">
    <name type="scientific">Bombella pollinis</name>
    <dbReference type="NCBI Taxonomy" id="2967337"/>
    <lineage>
        <taxon>Bacteria</taxon>
        <taxon>Pseudomonadati</taxon>
        <taxon>Pseudomonadota</taxon>
        <taxon>Alphaproteobacteria</taxon>
        <taxon>Acetobacterales</taxon>
        <taxon>Acetobacteraceae</taxon>
        <taxon>Bombella</taxon>
    </lineage>
</organism>
<evidence type="ECO:0000313" key="2">
    <source>
        <dbReference type="EMBL" id="MCX5619983.1"/>
    </source>
</evidence>
<protein>
    <recommendedName>
        <fullName evidence="4">Magnesium transporter MgtE intracellular domain-containing protein</fullName>
    </recommendedName>
</protein>
<reference evidence="2 3" key="1">
    <citation type="submission" date="2022-07" db="EMBL/GenBank/DDBJ databases">
        <title>Bombella genomes.</title>
        <authorList>
            <person name="Harer L."/>
            <person name="Styblova S."/>
            <person name="Ehrmann M."/>
        </authorList>
    </citation>
    <scope>NUCLEOTIDE SEQUENCE [LARGE SCALE GENOMIC DNA]</scope>
    <source>
        <strain evidence="2 3">TMW 2.2556</strain>
    </source>
</reference>
<dbReference type="SUPFAM" id="SSF158791">
    <property type="entry name" value="MgtE N-terminal domain-like"/>
    <property type="match status" value="1"/>
</dbReference>
<gene>
    <name evidence="2" type="ORF">NQF89_06045</name>
</gene>
<accession>A0ABT3WMV1</accession>
<feature type="signal peptide" evidence="1">
    <location>
        <begin position="1"/>
        <end position="35"/>
    </location>
</feature>
<proteinExistence type="predicted"/>